<dbReference type="EMBL" id="JANPWB010000015">
    <property type="protein sequence ID" value="KAJ1090337.1"/>
    <property type="molecule type" value="Genomic_DNA"/>
</dbReference>
<dbReference type="AlphaFoldDB" id="A0AAV7LH68"/>
<name>A0AAV7LH68_PLEWA</name>
<evidence type="ECO:0000256" key="1">
    <source>
        <dbReference type="SAM" id="MobiDB-lite"/>
    </source>
</evidence>
<organism evidence="2 3">
    <name type="scientific">Pleurodeles waltl</name>
    <name type="common">Iberian ribbed newt</name>
    <dbReference type="NCBI Taxonomy" id="8319"/>
    <lineage>
        <taxon>Eukaryota</taxon>
        <taxon>Metazoa</taxon>
        <taxon>Chordata</taxon>
        <taxon>Craniata</taxon>
        <taxon>Vertebrata</taxon>
        <taxon>Euteleostomi</taxon>
        <taxon>Amphibia</taxon>
        <taxon>Batrachia</taxon>
        <taxon>Caudata</taxon>
        <taxon>Salamandroidea</taxon>
        <taxon>Salamandridae</taxon>
        <taxon>Pleurodelinae</taxon>
        <taxon>Pleurodeles</taxon>
    </lineage>
</organism>
<accession>A0AAV7LH68</accession>
<gene>
    <name evidence="2" type="ORF">NDU88_003470</name>
</gene>
<reference evidence="2" key="1">
    <citation type="journal article" date="2022" name="bioRxiv">
        <title>Sequencing and chromosome-scale assembly of the giantPleurodeles waltlgenome.</title>
        <authorList>
            <person name="Brown T."/>
            <person name="Elewa A."/>
            <person name="Iarovenko S."/>
            <person name="Subramanian E."/>
            <person name="Araus A.J."/>
            <person name="Petzold A."/>
            <person name="Susuki M."/>
            <person name="Suzuki K.-i.T."/>
            <person name="Hayashi T."/>
            <person name="Toyoda A."/>
            <person name="Oliveira C."/>
            <person name="Osipova E."/>
            <person name="Leigh N.D."/>
            <person name="Simon A."/>
            <person name="Yun M.H."/>
        </authorList>
    </citation>
    <scope>NUCLEOTIDE SEQUENCE</scope>
    <source>
        <strain evidence="2">20211129_DDA</strain>
        <tissue evidence="2">Liver</tissue>
    </source>
</reference>
<dbReference type="Proteomes" id="UP001066276">
    <property type="component" value="Chromosome 11"/>
</dbReference>
<proteinExistence type="predicted"/>
<keyword evidence="3" id="KW-1185">Reference proteome</keyword>
<evidence type="ECO:0000313" key="2">
    <source>
        <dbReference type="EMBL" id="KAJ1090337.1"/>
    </source>
</evidence>
<comment type="caution">
    <text evidence="2">The sequence shown here is derived from an EMBL/GenBank/DDBJ whole genome shotgun (WGS) entry which is preliminary data.</text>
</comment>
<sequence>MWLPGAPITPRPHAASWSPRFVQDSPRAPHLGARKEKRLHVLSGGVYIDFKMAAAILDFPVALSLPSLLPRTQAAGRKAASGTIARPHAPLAQLLAGLWGF</sequence>
<feature type="region of interest" description="Disordered" evidence="1">
    <location>
        <begin position="1"/>
        <end position="29"/>
    </location>
</feature>
<evidence type="ECO:0000313" key="3">
    <source>
        <dbReference type="Proteomes" id="UP001066276"/>
    </source>
</evidence>
<protein>
    <submittedName>
        <fullName evidence="2">Uncharacterized protein</fullName>
    </submittedName>
</protein>